<proteinExistence type="predicted"/>
<reference evidence="1 2" key="1">
    <citation type="submission" date="2021-03" db="EMBL/GenBank/DDBJ databases">
        <title>Sequencing the genomes of 1000 actinobacteria strains.</title>
        <authorList>
            <person name="Klenk H.-P."/>
        </authorList>
    </citation>
    <scope>NUCLEOTIDE SEQUENCE [LARGE SCALE GENOMIC DNA]</scope>
    <source>
        <strain evidence="1 2">DSM 45516</strain>
    </source>
</reference>
<evidence type="ECO:0000313" key="2">
    <source>
        <dbReference type="Proteomes" id="UP001519325"/>
    </source>
</evidence>
<dbReference type="RefSeq" id="WP_209897165.1">
    <property type="nucleotide sequence ID" value="NZ_JAGGMR010000001.1"/>
</dbReference>
<dbReference type="Proteomes" id="UP001519325">
    <property type="component" value="Unassembled WGS sequence"/>
</dbReference>
<comment type="caution">
    <text evidence="1">The sequence shown here is derived from an EMBL/GenBank/DDBJ whole genome shotgun (WGS) entry which is preliminary data.</text>
</comment>
<dbReference type="EMBL" id="JAGGMR010000001">
    <property type="protein sequence ID" value="MBP2193975.1"/>
    <property type="molecule type" value="Genomic_DNA"/>
</dbReference>
<organism evidence="1 2">
    <name type="scientific">Nocardia goodfellowii</name>
    <dbReference type="NCBI Taxonomy" id="882446"/>
    <lineage>
        <taxon>Bacteria</taxon>
        <taxon>Bacillati</taxon>
        <taxon>Actinomycetota</taxon>
        <taxon>Actinomycetes</taxon>
        <taxon>Mycobacteriales</taxon>
        <taxon>Nocardiaceae</taxon>
        <taxon>Nocardia</taxon>
    </lineage>
</organism>
<dbReference type="Gene3D" id="3.30.530.20">
    <property type="match status" value="1"/>
</dbReference>
<protein>
    <submittedName>
        <fullName evidence="1">Membrane protein</fullName>
    </submittedName>
</protein>
<sequence>MGHVEHAAVANAPREYAFEYVDDYRNVPRWMFGVKHFTPVGEQTSGVGAVFDTAINLGPMTLHVRGDVIEWEENSVIALRAVKGIEGRMRWHFETLGADTAKISVVCDYQVPGGLTGRALDRVIQAFIGPAIRHTEKHLRQQIESGYQKASSA</sequence>
<dbReference type="CDD" id="cd07812">
    <property type="entry name" value="SRPBCC"/>
    <property type="match status" value="1"/>
</dbReference>
<dbReference type="Pfam" id="PF10604">
    <property type="entry name" value="Polyketide_cyc2"/>
    <property type="match status" value="1"/>
</dbReference>
<dbReference type="SUPFAM" id="SSF55961">
    <property type="entry name" value="Bet v1-like"/>
    <property type="match status" value="1"/>
</dbReference>
<dbReference type="InterPro" id="IPR023393">
    <property type="entry name" value="START-like_dom_sf"/>
</dbReference>
<keyword evidence="2" id="KW-1185">Reference proteome</keyword>
<accession>A0ABS4QQK7</accession>
<gene>
    <name evidence="1" type="ORF">BJ987_006876</name>
</gene>
<name>A0ABS4QQK7_9NOCA</name>
<dbReference type="InterPro" id="IPR019587">
    <property type="entry name" value="Polyketide_cyclase/dehydratase"/>
</dbReference>
<evidence type="ECO:0000313" key="1">
    <source>
        <dbReference type="EMBL" id="MBP2193975.1"/>
    </source>
</evidence>